<feature type="binding site" evidence="3">
    <location>
        <position position="293"/>
    </location>
    <ligand>
        <name>CTP</name>
        <dbReference type="ChEBI" id="CHEBI:37563"/>
    </ligand>
</feature>
<feature type="binding site" evidence="3">
    <location>
        <position position="337"/>
    </location>
    <ligand>
        <name>CTP</name>
        <dbReference type="ChEBI" id="CHEBI:37563"/>
    </ligand>
</feature>
<dbReference type="RefSeq" id="WP_004655902.1">
    <property type="nucleotide sequence ID" value="NZ_CP158965.1"/>
</dbReference>
<dbReference type="InterPro" id="IPR035929">
    <property type="entry name" value="CoaB-like_sf"/>
</dbReference>
<dbReference type="GO" id="GO:0004632">
    <property type="term" value="F:phosphopantothenate--cysteine ligase activity"/>
    <property type="evidence" value="ECO:0007669"/>
    <property type="project" value="UniProtKB-UniRule"/>
</dbReference>
<dbReference type="PANTHER" id="PTHR14359:SF6">
    <property type="entry name" value="PHOSPHOPANTOTHENOYLCYSTEINE DECARBOXYLASE"/>
    <property type="match status" value="1"/>
</dbReference>
<dbReference type="HAMAP" id="MF_02225">
    <property type="entry name" value="CoaBC"/>
    <property type="match status" value="1"/>
</dbReference>
<reference evidence="8 10" key="2">
    <citation type="submission" date="2019-10" db="EMBL/GenBank/DDBJ databases">
        <authorList>
            <person name="Karimi E."/>
        </authorList>
    </citation>
    <scope>NUCLEOTIDE SEQUENCE [LARGE SCALE GENOMIC DNA]</scope>
    <source>
        <strain evidence="8">Acinetobacter sp. 8BE</strain>
    </source>
</reference>
<feature type="region of interest" description="Phosphopantothenoylcysteine decarboxylase" evidence="3">
    <location>
        <begin position="1"/>
        <end position="203"/>
    </location>
</feature>
<dbReference type="Gene3D" id="3.40.50.1950">
    <property type="entry name" value="Flavin prenyltransferase-like"/>
    <property type="match status" value="1"/>
</dbReference>
<evidence type="ECO:0000313" key="8">
    <source>
        <dbReference type="EMBL" id="VXA56140.1"/>
    </source>
</evidence>
<feature type="binding site" evidence="3">
    <location>
        <begin position="319"/>
        <end position="322"/>
    </location>
    <ligand>
        <name>CTP</name>
        <dbReference type="ChEBI" id="CHEBI:37563"/>
    </ligand>
</feature>
<keyword evidence="3" id="KW-0511">Multifunctional enzyme</keyword>
<sequence>MSFDLSVIPHKNIILAVTGGIAAYKSAILVRRLKDFGFDVRVVMTHGAQAFITPLTFQALSGNPVHTELLDPEAEAGMGHIELARWADLVLVAPASCDSIAKFANGLADDLLSTLYLATKAPVWVAPAMNQQMWAAKATQRNLQTLVEDGVHVIMPDAGEQACGDVGLGRMPEPEDLARQVAAYFHKAQRALAEKFGLLAGKRVTITAGPTREAIDPVRYISNHSTGKMGFALAAACYAAGAKVTLVAGPVSLDTPNGVQRINVSSAMQMLDVSMNQLKDGCDIFIATAAVADYRVAQVAEHKIKKAGDELAVALVKNPDIVATIAQQEQRPFMVGFAAETQNVEEYAAGKLVAKKLDMIACNDVSRPDIGFASDENAMTVFFAQSYHMKKRELEKASKQEISQQLVESIADALRRRL</sequence>
<dbReference type="Pfam" id="PF02441">
    <property type="entry name" value="Flavoprotein"/>
    <property type="match status" value="1"/>
</dbReference>
<dbReference type="InterPro" id="IPR005252">
    <property type="entry name" value="CoaBC"/>
</dbReference>
<gene>
    <name evidence="8" type="primary">dfp</name>
    <name evidence="3" type="synonym">coaBC</name>
    <name evidence="8" type="ORF">ACI8B_280065</name>
    <name evidence="7" type="ORF">F993_02872</name>
</gene>
<comment type="cofactor">
    <cofactor evidence="3">
        <name>FMN</name>
        <dbReference type="ChEBI" id="CHEBI:58210"/>
    </cofactor>
    <text evidence="3">Binds 1 FMN per subunit.</text>
</comment>
<dbReference type="OrthoDB" id="9802554at2"/>
<feature type="active site" description="Proton donor" evidence="3">
    <location>
        <position position="163"/>
    </location>
</feature>
<evidence type="ECO:0000313" key="9">
    <source>
        <dbReference type="Proteomes" id="UP000013034"/>
    </source>
</evidence>
<dbReference type="Proteomes" id="UP000430404">
    <property type="component" value="Unassembled WGS sequence"/>
</dbReference>
<comment type="pathway">
    <text evidence="3 4">Cofactor biosynthesis; coenzyme A biosynthesis; CoA from (R)-pantothenate: step 3/5.</text>
</comment>
<keyword evidence="3 4" id="KW-0436">Ligase</keyword>
<dbReference type="EMBL" id="APOI01000027">
    <property type="protein sequence ID" value="ENU22423.1"/>
    <property type="molecule type" value="Genomic_DNA"/>
</dbReference>
<dbReference type="UniPathway" id="UPA00241">
    <property type="reaction ID" value="UER00353"/>
</dbReference>
<dbReference type="PANTHER" id="PTHR14359">
    <property type="entry name" value="HOMO-OLIGOMERIC FLAVIN CONTAINING CYS DECARBOXYLASE FAMILY"/>
    <property type="match status" value="1"/>
</dbReference>
<comment type="function">
    <text evidence="4">Catalyzes two steps in the biosynthesis of coenzyme A. In the first step cysteine is conjugated to 4'-phosphopantothenate to form 4-phosphopantothenoylcysteine, in the latter compound is decarboxylated to form 4'-phosphopantotheine.</text>
</comment>
<dbReference type="SUPFAM" id="SSF52507">
    <property type="entry name" value="Homo-oligomeric flavin-containing Cys decarboxylases, HFCD"/>
    <property type="match status" value="1"/>
</dbReference>
<dbReference type="GO" id="GO:0015937">
    <property type="term" value="P:coenzyme A biosynthetic process"/>
    <property type="evidence" value="ECO:0007669"/>
    <property type="project" value="UniProtKB-UniRule"/>
</dbReference>
<feature type="domain" description="Flavoprotein" evidence="5">
    <location>
        <begin position="11"/>
        <end position="182"/>
    </location>
</feature>
<evidence type="ECO:0000256" key="4">
    <source>
        <dbReference type="RuleBase" id="RU364078"/>
    </source>
</evidence>
<comment type="catalytic activity">
    <reaction evidence="3 4">
        <text>N-[(R)-4-phosphopantothenoyl]-L-cysteine + H(+) = (R)-4'-phosphopantetheine + CO2</text>
        <dbReference type="Rhea" id="RHEA:16793"/>
        <dbReference type="ChEBI" id="CHEBI:15378"/>
        <dbReference type="ChEBI" id="CHEBI:16526"/>
        <dbReference type="ChEBI" id="CHEBI:59458"/>
        <dbReference type="ChEBI" id="CHEBI:61723"/>
        <dbReference type="EC" id="4.1.1.36"/>
    </reaction>
</comment>
<dbReference type="Proteomes" id="UP000013034">
    <property type="component" value="Unassembled WGS sequence"/>
</dbReference>
<feature type="binding site" evidence="3">
    <location>
        <position position="351"/>
    </location>
    <ligand>
        <name>CTP</name>
        <dbReference type="ChEBI" id="CHEBI:37563"/>
    </ligand>
</feature>
<keyword evidence="3" id="KW-0460">Magnesium</keyword>
<evidence type="ECO:0000313" key="7">
    <source>
        <dbReference type="EMBL" id="ENU22423.1"/>
    </source>
</evidence>
<evidence type="ECO:0000256" key="3">
    <source>
        <dbReference type="HAMAP-Rule" id="MF_02225"/>
    </source>
</evidence>
<dbReference type="EC" id="4.1.1.36" evidence="3"/>
<keyword evidence="3 4" id="KW-0288">FMN</keyword>
<comment type="pathway">
    <text evidence="3 4">Cofactor biosynthesis; coenzyme A biosynthesis; CoA from (R)-pantothenate: step 2/5.</text>
</comment>
<dbReference type="EMBL" id="CABWKZ010000021">
    <property type="protein sequence ID" value="VXA56140.1"/>
    <property type="molecule type" value="Genomic_DNA"/>
</dbReference>
<dbReference type="EC" id="6.3.2.5" evidence="3"/>
<keyword evidence="2 3" id="KW-0456">Lyase</keyword>
<dbReference type="Gene3D" id="3.40.50.10300">
    <property type="entry name" value="CoaB-like"/>
    <property type="match status" value="1"/>
</dbReference>
<dbReference type="NCBIfam" id="TIGR00521">
    <property type="entry name" value="coaBC_dfp"/>
    <property type="match status" value="1"/>
</dbReference>
<dbReference type="InterPro" id="IPR007085">
    <property type="entry name" value="DNA/pantothenate-metab_flavo_C"/>
</dbReference>
<feature type="domain" description="DNA/pantothenate metabolism flavoprotein C-terminal" evidence="6">
    <location>
        <begin position="199"/>
        <end position="412"/>
    </location>
</feature>
<evidence type="ECO:0000313" key="10">
    <source>
        <dbReference type="Proteomes" id="UP000430404"/>
    </source>
</evidence>
<comment type="similarity">
    <text evidence="3 4">In the N-terminal section; belongs to the HFCD (homo-oligomeric flavin containing Cys decarboxylase) superfamily.</text>
</comment>
<dbReference type="GO" id="GO:0010181">
    <property type="term" value="F:FMN binding"/>
    <property type="evidence" value="ECO:0007669"/>
    <property type="project" value="UniProtKB-UniRule"/>
</dbReference>
<dbReference type="SUPFAM" id="SSF102645">
    <property type="entry name" value="CoaB-like"/>
    <property type="match status" value="1"/>
</dbReference>
<dbReference type="GO" id="GO:0004633">
    <property type="term" value="F:phosphopantothenoylcysteine decarboxylase activity"/>
    <property type="evidence" value="ECO:0007669"/>
    <property type="project" value="UniProtKB-UniRule"/>
</dbReference>
<feature type="binding site" evidence="3">
    <location>
        <position position="303"/>
    </location>
    <ligand>
        <name>CTP</name>
        <dbReference type="ChEBI" id="CHEBI:37563"/>
    </ligand>
</feature>
<keyword evidence="3 4" id="KW-0285">Flavoprotein</keyword>
<dbReference type="InterPro" id="IPR036551">
    <property type="entry name" value="Flavin_trans-like"/>
</dbReference>
<dbReference type="Pfam" id="PF04127">
    <property type="entry name" value="DFP"/>
    <property type="match status" value="1"/>
</dbReference>
<organism evidence="8 10">
    <name type="scientific">Acinetobacter proteolyticus</name>
    <dbReference type="NCBI Taxonomy" id="1776741"/>
    <lineage>
        <taxon>Bacteria</taxon>
        <taxon>Pseudomonadati</taxon>
        <taxon>Pseudomonadota</taxon>
        <taxon>Gammaproteobacteria</taxon>
        <taxon>Moraxellales</taxon>
        <taxon>Moraxellaceae</taxon>
        <taxon>Acinetobacter</taxon>
    </lineage>
</organism>
<feature type="region of interest" description="Phosphopantothenate--cysteine ligase" evidence="3">
    <location>
        <begin position="204"/>
        <end position="418"/>
    </location>
</feature>
<comment type="caution">
    <text evidence="3">Lacks conserved residue(s) required for the propagation of feature annotation.</text>
</comment>
<comment type="function">
    <text evidence="3">Catalyzes two sequential steps in the biosynthesis of coenzyme A. In the first step cysteine is conjugated to 4'-phosphopantothenate to form 4-phosphopantothenoylcysteine. In the second step the latter compound is decarboxylated to form 4'-phosphopantotheine.</text>
</comment>
<dbReference type="GO" id="GO:0015941">
    <property type="term" value="P:pantothenate catabolic process"/>
    <property type="evidence" value="ECO:0007669"/>
    <property type="project" value="InterPro"/>
</dbReference>
<accession>A0A653K5K5</accession>
<comment type="similarity">
    <text evidence="3 4">In the C-terminal section; belongs to the PPC synthetase family.</text>
</comment>
<keyword evidence="9" id="KW-1185">Reference proteome</keyword>
<proteinExistence type="inferred from homology"/>
<reference evidence="7 9" key="1">
    <citation type="submission" date="2013-02" db="EMBL/GenBank/DDBJ databases">
        <title>The Genome Sequence of Acinetobacter sp. NIPH 809.</title>
        <authorList>
            <consortium name="The Broad Institute Genome Sequencing Platform"/>
            <consortium name="The Broad Institute Genome Sequencing Center for Infectious Disease"/>
            <person name="Cerqueira G."/>
            <person name="Feldgarden M."/>
            <person name="Courvalin P."/>
            <person name="Perichon B."/>
            <person name="Grillot-Courvalin C."/>
            <person name="Clermont D."/>
            <person name="Rocha E."/>
            <person name="Yoon E.-J."/>
            <person name="Nemec A."/>
            <person name="Walker B."/>
            <person name="Young S.K."/>
            <person name="Zeng Q."/>
            <person name="Gargeya S."/>
            <person name="Fitzgerald M."/>
            <person name="Haas B."/>
            <person name="Abouelleil A."/>
            <person name="Alvarado L."/>
            <person name="Arachchi H.M."/>
            <person name="Berlin A.M."/>
            <person name="Chapman S.B."/>
            <person name="Dewar J."/>
            <person name="Goldberg J."/>
            <person name="Griggs A."/>
            <person name="Gujja S."/>
            <person name="Hansen M."/>
            <person name="Howarth C."/>
            <person name="Imamovic A."/>
            <person name="Larimer J."/>
            <person name="McCowan C."/>
            <person name="Murphy C."/>
            <person name="Neiman D."/>
            <person name="Pearson M."/>
            <person name="Priest M."/>
            <person name="Roberts A."/>
            <person name="Saif S."/>
            <person name="Shea T."/>
            <person name="Sisk P."/>
            <person name="Sykes S."/>
            <person name="Wortman J."/>
            <person name="Nusbaum C."/>
            <person name="Birren B."/>
        </authorList>
    </citation>
    <scope>NUCLEOTIDE SEQUENCE [LARGE SCALE GENOMIC DNA]</scope>
    <source>
        <strain evidence="7 9">NIPH 809</strain>
    </source>
</reference>
<dbReference type="AlphaFoldDB" id="A0A653K5K5"/>
<comment type="catalytic activity">
    <reaction evidence="3 4">
        <text>(R)-4'-phosphopantothenate + L-cysteine + CTP = N-[(R)-4-phosphopantothenoyl]-L-cysteine + CMP + diphosphate + H(+)</text>
        <dbReference type="Rhea" id="RHEA:19397"/>
        <dbReference type="ChEBI" id="CHEBI:10986"/>
        <dbReference type="ChEBI" id="CHEBI:15378"/>
        <dbReference type="ChEBI" id="CHEBI:33019"/>
        <dbReference type="ChEBI" id="CHEBI:35235"/>
        <dbReference type="ChEBI" id="CHEBI:37563"/>
        <dbReference type="ChEBI" id="CHEBI:59458"/>
        <dbReference type="ChEBI" id="CHEBI:60377"/>
        <dbReference type="EC" id="6.3.2.5"/>
    </reaction>
</comment>
<keyword evidence="3" id="KW-0479">Metal-binding</keyword>
<evidence type="ECO:0000256" key="1">
    <source>
        <dbReference type="ARBA" id="ARBA00022793"/>
    </source>
</evidence>
<protein>
    <recommendedName>
        <fullName evidence="3">Coenzyme A biosynthesis bifunctional protein CoaBC</fullName>
    </recommendedName>
    <alternativeName>
        <fullName evidence="3">DNA/pantothenate metabolism flavoprotein</fullName>
    </alternativeName>
    <alternativeName>
        <fullName evidence="3">Phosphopantothenoylcysteine synthetase/decarboxylase</fullName>
        <shortName evidence="3">PPCS-PPCDC</shortName>
    </alternativeName>
    <domain>
        <recommendedName>
            <fullName evidence="3">Phosphopantothenoylcysteine decarboxylase</fullName>
            <shortName evidence="3">PPC decarboxylase</shortName>
            <shortName evidence="3">PPC-DC</shortName>
            <ecNumber evidence="3">4.1.1.36</ecNumber>
        </recommendedName>
        <alternativeName>
            <fullName evidence="3">CoaC</fullName>
        </alternativeName>
    </domain>
    <domain>
        <recommendedName>
            <fullName evidence="3">Phosphopantothenate--cysteine ligase</fullName>
            <ecNumber evidence="3">6.3.2.5</ecNumber>
        </recommendedName>
        <alternativeName>
            <fullName evidence="3">CoaB</fullName>
        </alternativeName>
        <alternativeName>
            <fullName evidence="3">Phosphopantothenoylcysteine synthetase</fullName>
            <shortName evidence="3">PPC synthetase</shortName>
            <shortName evidence="3">PPC-S</shortName>
        </alternativeName>
    </domain>
</protein>
<keyword evidence="1 3" id="KW-0210">Decarboxylase</keyword>
<comment type="cofactor">
    <cofactor evidence="3">
        <name>Mg(2+)</name>
        <dbReference type="ChEBI" id="CHEBI:18420"/>
    </cofactor>
</comment>
<evidence type="ECO:0000259" key="5">
    <source>
        <dbReference type="Pfam" id="PF02441"/>
    </source>
</evidence>
<evidence type="ECO:0000256" key="2">
    <source>
        <dbReference type="ARBA" id="ARBA00023239"/>
    </source>
</evidence>
<dbReference type="GO" id="GO:0046872">
    <property type="term" value="F:metal ion binding"/>
    <property type="evidence" value="ECO:0007669"/>
    <property type="project" value="UniProtKB-KW"/>
</dbReference>
<dbReference type="GO" id="GO:0071513">
    <property type="term" value="C:phosphopantothenoylcysteine decarboxylase complex"/>
    <property type="evidence" value="ECO:0007669"/>
    <property type="project" value="TreeGrafter"/>
</dbReference>
<dbReference type="InterPro" id="IPR003382">
    <property type="entry name" value="Flavoprotein"/>
</dbReference>
<name>A0A653K5K5_9GAMM</name>
<feature type="binding site" evidence="3">
    <location>
        <position position="355"/>
    </location>
    <ligand>
        <name>CTP</name>
        <dbReference type="ChEBI" id="CHEBI:37563"/>
    </ligand>
</feature>
<evidence type="ECO:0000259" key="6">
    <source>
        <dbReference type="Pfam" id="PF04127"/>
    </source>
</evidence>